<comment type="catalytic activity">
    <reaction evidence="5">
        <text>RX + glutathione = an S-substituted glutathione + a halide anion + H(+)</text>
        <dbReference type="Rhea" id="RHEA:16437"/>
        <dbReference type="ChEBI" id="CHEBI:15378"/>
        <dbReference type="ChEBI" id="CHEBI:16042"/>
        <dbReference type="ChEBI" id="CHEBI:17792"/>
        <dbReference type="ChEBI" id="CHEBI:57925"/>
        <dbReference type="ChEBI" id="CHEBI:90779"/>
        <dbReference type="EC" id="2.5.1.18"/>
    </reaction>
</comment>
<dbReference type="InterPro" id="IPR036249">
    <property type="entry name" value="Thioredoxin-like_sf"/>
</dbReference>
<dbReference type="Proteomes" id="UP001497472">
    <property type="component" value="Unassembled WGS sequence"/>
</dbReference>
<dbReference type="EMBL" id="CAVLEF010000004">
    <property type="protein sequence ID" value="CAK1543260.1"/>
    <property type="molecule type" value="Genomic_DNA"/>
</dbReference>
<dbReference type="SFLD" id="SFLDG01205">
    <property type="entry name" value="AMPS.1"/>
    <property type="match status" value="1"/>
</dbReference>
<evidence type="ECO:0000256" key="4">
    <source>
        <dbReference type="ARBA" id="ARBA00038317"/>
    </source>
</evidence>
<dbReference type="InterPro" id="IPR010987">
    <property type="entry name" value="Glutathione-S-Trfase_C-like"/>
</dbReference>
<keyword evidence="9" id="KW-1185">Reference proteome</keyword>
<dbReference type="InterPro" id="IPR050213">
    <property type="entry name" value="GST_superfamily"/>
</dbReference>
<accession>A0AAV1J1E8</accession>
<reference evidence="8 9" key="1">
    <citation type="submission" date="2023-11" db="EMBL/GenBank/DDBJ databases">
        <authorList>
            <person name="Okamura Y."/>
        </authorList>
    </citation>
    <scope>NUCLEOTIDE SEQUENCE [LARGE SCALE GENOMIC DNA]</scope>
</reference>
<dbReference type="InterPro" id="IPR004046">
    <property type="entry name" value="GST_C"/>
</dbReference>
<evidence type="ECO:0000259" key="6">
    <source>
        <dbReference type="PROSITE" id="PS50404"/>
    </source>
</evidence>
<sequence length="203" mass="23765">MARKLYYVDLNGLAESIRYILHYSGQTFEDIQYDHTKWPIQEIKDWLPYGQFPLYEEGGKTLNQSAAIGRYLSVQANLLPEDAWEQAELDATVLSIHDFWSRVAVYIKEKDPDKRAAIKKEVLEERIDYYFSRFEKELKKNNGHFGKKLSWADFVLVGFVEATNLCFDIELQKQFPTVNALINKVQSLPGVKEYIAKRKVYRV</sequence>
<dbReference type="CDD" id="cd03039">
    <property type="entry name" value="GST_N_Sigma_like"/>
    <property type="match status" value="1"/>
</dbReference>
<dbReference type="FunFam" id="1.20.1050.10:FF:000030">
    <property type="entry name" value="Glutathione S-transferase S1"/>
    <property type="match status" value="1"/>
</dbReference>
<evidence type="ECO:0000256" key="1">
    <source>
        <dbReference type="ARBA" id="ARBA00011738"/>
    </source>
</evidence>
<dbReference type="PANTHER" id="PTHR11571:SF224">
    <property type="entry name" value="HEMATOPOIETIC PROSTAGLANDIN D SYNTHASE"/>
    <property type="match status" value="1"/>
</dbReference>
<organism evidence="8 9">
    <name type="scientific">Leptosia nina</name>
    <dbReference type="NCBI Taxonomy" id="320188"/>
    <lineage>
        <taxon>Eukaryota</taxon>
        <taxon>Metazoa</taxon>
        <taxon>Ecdysozoa</taxon>
        <taxon>Arthropoda</taxon>
        <taxon>Hexapoda</taxon>
        <taxon>Insecta</taxon>
        <taxon>Pterygota</taxon>
        <taxon>Neoptera</taxon>
        <taxon>Endopterygota</taxon>
        <taxon>Lepidoptera</taxon>
        <taxon>Glossata</taxon>
        <taxon>Ditrysia</taxon>
        <taxon>Papilionoidea</taxon>
        <taxon>Pieridae</taxon>
        <taxon>Pierinae</taxon>
        <taxon>Leptosia</taxon>
    </lineage>
</organism>
<evidence type="ECO:0000259" key="7">
    <source>
        <dbReference type="PROSITE" id="PS50405"/>
    </source>
</evidence>
<evidence type="ECO:0000313" key="9">
    <source>
        <dbReference type="Proteomes" id="UP001497472"/>
    </source>
</evidence>
<comment type="similarity">
    <text evidence="4">Belongs to the GST superfamily. Sigma family.</text>
</comment>
<feature type="domain" description="GST C-terminal" evidence="7">
    <location>
        <begin position="82"/>
        <end position="203"/>
    </location>
</feature>
<dbReference type="InterPro" id="IPR040079">
    <property type="entry name" value="Glutathione_S-Trfase"/>
</dbReference>
<evidence type="ECO:0000256" key="3">
    <source>
        <dbReference type="ARBA" id="ARBA00022679"/>
    </source>
</evidence>
<dbReference type="AlphaFoldDB" id="A0AAV1J1E8"/>
<dbReference type="InterPro" id="IPR036282">
    <property type="entry name" value="Glutathione-S-Trfase_C_sf"/>
</dbReference>
<evidence type="ECO:0000256" key="2">
    <source>
        <dbReference type="ARBA" id="ARBA00012452"/>
    </source>
</evidence>
<comment type="subunit">
    <text evidence="1">Homodimer.</text>
</comment>
<dbReference type="PROSITE" id="PS50404">
    <property type="entry name" value="GST_NTER"/>
    <property type="match status" value="1"/>
</dbReference>
<dbReference type="GO" id="GO:0004364">
    <property type="term" value="F:glutathione transferase activity"/>
    <property type="evidence" value="ECO:0007669"/>
    <property type="project" value="UniProtKB-EC"/>
</dbReference>
<dbReference type="GO" id="GO:0006749">
    <property type="term" value="P:glutathione metabolic process"/>
    <property type="evidence" value="ECO:0007669"/>
    <property type="project" value="TreeGrafter"/>
</dbReference>
<evidence type="ECO:0000256" key="5">
    <source>
        <dbReference type="ARBA" id="ARBA00047960"/>
    </source>
</evidence>
<evidence type="ECO:0000313" key="8">
    <source>
        <dbReference type="EMBL" id="CAK1543260.1"/>
    </source>
</evidence>
<dbReference type="Pfam" id="PF02798">
    <property type="entry name" value="GST_N"/>
    <property type="match status" value="1"/>
</dbReference>
<dbReference type="PANTHER" id="PTHR11571">
    <property type="entry name" value="GLUTATHIONE S-TRANSFERASE"/>
    <property type="match status" value="1"/>
</dbReference>
<comment type="caution">
    <text evidence="8">The sequence shown here is derived from an EMBL/GenBank/DDBJ whole genome shotgun (WGS) entry which is preliminary data.</text>
</comment>
<dbReference type="SUPFAM" id="SSF52833">
    <property type="entry name" value="Thioredoxin-like"/>
    <property type="match status" value="1"/>
</dbReference>
<dbReference type="EC" id="2.5.1.18" evidence="2"/>
<dbReference type="InterPro" id="IPR004045">
    <property type="entry name" value="Glutathione_S-Trfase_N"/>
</dbReference>
<dbReference type="SFLD" id="SFLDG00363">
    <property type="entry name" value="AMPS_(cytGST):_Alpha-__Mu-__Pi"/>
    <property type="match status" value="1"/>
</dbReference>
<dbReference type="CDD" id="cd03192">
    <property type="entry name" value="GST_C_Sigma_like"/>
    <property type="match status" value="1"/>
</dbReference>
<dbReference type="Gene3D" id="1.20.1050.10">
    <property type="match status" value="1"/>
</dbReference>
<gene>
    <name evidence="8" type="ORF">LNINA_LOCUS3086</name>
</gene>
<proteinExistence type="inferred from homology"/>
<dbReference type="Gene3D" id="3.40.30.10">
    <property type="entry name" value="Glutaredoxin"/>
    <property type="match status" value="1"/>
</dbReference>
<dbReference type="SFLD" id="SFLDS00019">
    <property type="entry name" value="Glutathione_Transferase_(cytos"/>
    <property type="match status" value="1"/>
</dbReference>
<name>A0AAV1J1E8_9NEOP</name>
<feature type="domain" description="GST N-terminal" evidence="6">
    <location>
        <begin position="1"/>
        <end position="80"/>
    </location>
</feature>
<protein>
    <recommendedName>
        <fullName evidence="2">glutathione transferase</fullName>
        <ecNumber evidence="2">2.5.1.18</ecNumber>
    </recommendedName>
</protein>
<keyword evidence="3" id="KW-0808">Transferase</keyword>
<dbReference type="SUPFAM" id="SSF47616">
    <property type="entry name" value="GST C-terminal domain-like"/>
    <property type="match status" value="1"/>
</dbReference>
<dbReference type="Pfam" id="PF14497">
    <property type="entry name" value="GST_C_3"/>
    <property type="match status" value="1"/>
</dbReference>
<dbReference type="PROSITE" id="PS50405">
    <property type="entry name" value="GST_CTER"/>
    <property type="match status" value="1"/>
</dbReference>